<sequence>MSTSTPRASLVALAALAAGFAAAVDGARGAPFIPSALRDGLAGAAEFASAATAELTTQADEAAARAEQDAALRELYAQQFADLGAIAANLNRIAELHEQTLAELRQQTEASTAAEAAMLDKLAELEARLSALENPPAEG</sequence>
<feature type="signal peptide" evidence="1">
    <location>
        <begin position="1"/>
        <end position="23"/>
    </location>
</feature>
<reference evidence="2 3" key="1">
    <citation type="submission" date="2023-06" db="EMBL/GenBank/DDBJ databases">
        <title>Pelomonas sp. PFR6 16S ribosomal RNA gene Genome sequencing and assembly.</title>
        <authorList>
            <person name="Woo H."/>
        </authorList>
    </citation>
    <scope>NUCLEOTIDE SEQUENCE [LARGE SCALE GENOMIC DNA]</scope>
    <source>
        <strain evidence="2 3">PFR6</strain>
    </source>
</reference>
<gene>
    <name evidence="2" type="ORF">QWJ38_23925</name>
</gene>
<evidence type="ECO:0000313" key="3">
    <source>
        <dbReference type="Proteomes" id="UP001228044"/>
    </source>
</evidence>
<dbReference type="RefSeq" id="WP_290361635.1">
    <property type="nucleotide sequence ID" value="NZ_JAUHHC010000014.1"/>
</dbReference>
<keyword evidence="1" id="KW-0732">Signal</keyword>
<dbReference type="Proteomes" id="UP001228044">
    <property type="component" value="Unassembled WGS sequence"/>
</dbReference>
<proteinExistence type="predicted"/>
<keyword evidence="3" id="KW-1185">Reference proteome</keyword>
<dbReference type="EMBL" id="JAUHHC010000014">
    <property type="protein sequence ID" value="MDN3923336.1"/>
    <property type="molecule type" value="Genomic_DNA"/>
</dbReference>
<comment type="caution">
    <text evidence="2">The sequence shown here is derived from an EMBL/GenBank/DDBJ whole genome shotgun (WGS) entry which is preliminary data.</text>
</comment>
<evidence type="ECO:0000256" key="1">
    <source>
        <dbReference type="SAM" id="SignalP"/>
    </source>
</evidence>
<feature type="chain" id="PRO_5047059179" evidence="1">
    <location>
        <begin position="24"/>
        <end position="139"/>
    </location>
</feature>
<organism evidence="2 3">
    <name type="scientific">Roseateles violae</name>
    <dbReference type="NCBI Taxonomy" id="3058042"/>
    <lineage>
        <taxon>Bacteria</taxon>
        <taxon>Pseudomonadati</taxon>
        <taxon>Pseudomonadota</taxon>
        <taxon>Betaproteobacteria</taxon>
        <taxon>Burkholderiales</taxon>
        <taxon>Sphaerotilaceae</taxon>
        <taxon>Roseateles</taxon>
    </lineage>
</organism>
<evidence type="ECO:0000313" key="2">
    <source>
        <dbReference type="EMBL" id="MDN3923336.1"/>
    </source>
</evidence>
<protein>
    <submittedName>
        <fullName evidence="2">Uncharacterized protein</fullName>
    </submittedName>
</protein>
<name>A0ABT8E0F8_9BURK</name>
<accession>A0ABT8E0F8</accession>